<feature type="region of interest" description="Disordered" evidence="1">
    <location>
        <begin position="1"/>
        <end position="35"/>
    </location>
</feature>
<name>A0A5P2CCD6_STRVZ</name>
<dbReference type="OrthoDB" id="9934430at2"/>
<evidence type="ECO:0000256" key="1">
    <source>
        <dbReference type="SAM" id="MobiDB-lite"/>
    </source>
</evidence>
<gene>
    <name evidence="2" type="ORF">DEJ48_37775</name>
</gene>
<evidence type="ECO:0000313" key="3">
    <source>
        <dbReference type="Proteomes" id="UP000322927"/>
    </source>
</evidence>
<reference evidence="2 3" key="1">
    <citation type="submission" date="2018-05" db="EMBL/GenBank/DDBJ databases">
        <title>Streptomyces venezuelae.</title>
        <authorList>
            <person name="Kim W."/>
            <person name="Lee N."/>
            <person name="Cho B.-K."/>
        </authorList>
    </citation>
    <scope>NUCLEOTIDE SEQUENCE [LARGE SCALE GENOMIC DNA]</scope>
    <source>
        <strain evidence="2 3">ATCC 14584</strain>
    </source>
</reference>
<proteinExistence type="predicted"/>
<evidence type="ECO:0000313" key="2">
    <source>
        <dbReference type="EMBL" id="QES38409.1"/>
    </source>
</evidence>
<feature type="compositionally biased region" description="Low complexity" evidence="1">
    <location>
        <begin position="1"/>
        <end position="16"/>
    </location>
</feature>
<dbReference type="RefSeq" id="WP_150220598.1">
    <property type="nucleotide sequence ID" value="NZ_CP029192.1"/>
</dbReference>
<sequence length="111" mass="11913">MANSTARTEATTTPRADGLDAVTTRWTARDTSSPHGRLRDALISWRTSLPPSFTAPPPEASGEHVRLVVAPAAPGTPEDALLLHLNAGEVERLIERLVDDSDPRGRGTRLP</sequence>
<dbReference type="Proteomes" id="UP000322927">
    <property type="component" value="Chromosome"/>
</dbReference>
<protein>
    <submittedName>
        <fullName evidence="2">Uncharacterized protein</fullName>
    </submittedName>
</protein>
<dbReference type="AlphaFoldDB" id="A0A5P2CCD6"/>
<accession>A0A5P2CCD6</accession>
<organism evidence="2 3">
    <name type="scientific">Streptomyces venezuelae</name>
    <dbReference type="NCBI Taxonomy" id="54571"/>
    <lineage>
        <taxon>Bacteria</taxon>
        <taxon>Bacillati</taxon>
        <taxon>Actinomycetota</taxon>
        <taxon>Actinomycetes</taxon>
        <taxon>Kitasatosporales</taxon>
        <taxon>Streptomycetaceae</taxon>
        <taxon>Streptomyces</taxon>
    </lineage>
</organism>
<dbReference type="EMBL" id="CP029192">
    <property type="protein sequence ID" value="QES38409.1"/>
    <property type="molecule type" value="Genomic_DNA"/>
</dbReference>
<feature type="compositionally biased region" description="Polar residues" evidence="1">
    <location>
        <begin position="24"/>
        <end position="34"/>
    </location>
</feature>